<evidence type="ECO:0000313" key="2">
    <source>
        <dbReference type="Proteomes" id="UP001207742"/>
    </source>
</evidence>
<sequence length="153" mass="17529">MKNGLLLLFILGFTNIYAQKLPLCEVVNAVYARERSVKDTLLYVSSGTFSFIDTSPCQGTSPIVIKTFKNKQELITNLEDDVNRFLLSLLVTDIAPGRMKISMEVSLVNRRMYTGKYPIVVFYDERLIECIYDSAKRVWAYDKTISVKKHITD</sequence>
<comment type="caution">
    <text evidence="1">The sequence shown here is derived from an EMBL/GenBank/DDBJ whole genome shotgun (WGS) entry which is preliminary data.</text>
</comment>
<protein>
    <submittedName>
        <fullName evidence="1">Uncharacterized protein</fullName>
    </submittedName>
</protein>
<dbReference type="EMBL" id="JAPDNS010000001">
    <property type="protein sequence ID" value="MCW3484016.1"/>
    <property type="molecule type" value="Genomic_DNA"/>
</dbReference>
<dbReference type="RefSeq" id="WP_264729535.1">
    <property type="nucleotide sequence ID" value="NZ_JAPDNR010000001.1"/>
</dbReference>
<proteinExistence type="predicted"/>
<gene>
    <name evidence="1" type="ORF">OL497_08935</name>
</gene>
<name>A0ABT3IJ79_9BACT</name>
<dbReference type="Proteomes" id="UP001207742">
    <property type="component" value="Unassembled WGS sequence"/>
</dbReference>
<evidence type="ECO:0000313" key="1">
    <source>
        <dbReference type="EMBL" id="MCW3484016.1"/>
    </source>
</evidence>
<reference evidence="1 2" key="1">
    <citation type="submission" date="2022-10" db="EMBL/GenBank/DDBJ databases">
        <title>Chitinophaga nivalis PC15 sp. nov., isolated from Pyeongchang county, South Korea.</title>
        <authorList>
            <person name="Trinh H.N."/>
        </authorList>
    </citation>
    <scope>NUCLEOTIDE SEQUENCE [LARGE SCALE GENOMIC DNA]</scope>
    <source>
        <strain evidence="1 2">PC14</strain>
    </source>
</reference>
<keyword evidence="2" id="KW-1185">Reference proteome</keyword>
<accession>A0ABT3IJ79</accession>
<organism evidence="1 2">
    <name type="scientific">Chitinophaga nivalis</name>
    <dbReference type="NCBI Taxonomy" id="2991709"/>
    <lineage>
        <taxon>Bacteria</taxon>
        <taxon>Pseudomonadati</taxon>
        <taxon>Bacteroidota</taxon>
        <taxon>Chitinophagia</taxon>
        <taxon>Chitinophagales</taxon>
        <taxon>Chitinophagaceae</taxon>
        <taxon>Chitinophaga</taxon>
    </lineage>
</organism>